<dbReference type="InterPro" id="IPR036047">
    <property type="entry name" value="F-box-like_dom_sf"/>
</dbReference>
<reference evidence="2" key="1">
    <citation type="submission" date="2020-07" db="EMBL/GenBank/DDBJ databases">
        <title>Genome sequence and genetic diversity analysis of an under-domesticated orphan crop, white fonio (Digitaria exilis).</title>
        <authorList>
            <person name="Bennetzen J.L."/>
            <person name="Chen S."/>
            <person name="Ma X."/>
            <person name="Wang X."/>
            <person name="Yssel A.E.J."/>
            <person name="Chaluvadi S.R."/>
            <person name="Johnson M."/>
            <person name="Gangashetty P."/>
            <person name="Hamidou F."/>
            <person name="Sanogo M.D."/>
            <person name="Zwaenepoel A."/>
            <person name="Wallace J."/>
            <person name="Van De Peer Y."/>
            <person name="Van Deynze A."/>
        </authorList>
    </citation>
    <scope>NUCLEOTIDE SEQUENCE</scope>
    <source>
        <tissue evidence="2">Leaves</tissue>
    </source>
</reference>
<dbReference type="AlphaFoldDB" id="A0A835FHA7"/>
<dbReference type="EMBL" id="JACEFO010000866">
    <property type="protein sequence ID" value="KAF8754406.1"/>
    <property type="molecule type" value="Genomic_DNA"/>
</dbReference>
<dbReference type="InterPro" id="IPR001810">
    <property type="entry name" value="F-box_dom"/>
</dbReference>
<evidence type="ECO:0000313" key="3">
    <source>
        <dbReference type="Proteomes" id="UP000636709"/>
    </source>
</evidence>
<evidence type="ECO:0000313" key="2">
    <source>
        <dbReference type="EMBL" id="KAF8754406.1"/>
    </source>
</evidence>
<dbReference type="Proteomes" id="UP000636709">
    <property type="component" value="Unassembled WGS sequence"/>
</dbReference>
<dbReference type="Gene3D" id="1.20.1280.50">
    <property type="match status" value="1"/>
</dbReference>
<evidence type="ECO:0000259" key="1">
    <source>
        <dbReference type="Pfam" id="PF00646"/>
    </source>
</evidence>
<sequence>MSIDAIPDAILELILLRVDSHFCLLDASSTCKRWRRVVAEAGFLHQFCTLHGPPVAGVYYQRWDWPWRKRNIKFQPLSPAIPRHRYSLNFLKSINAAPPNWRIRDSRGTLLLLDLLPDSGGIWDMVVCDPLTQRYKRVLPAPMAVFAGYHSPIEYLVDGEAGGIGMSNFRVVCLLSLNKRTAEFSCCILQETKTKEWGSKVRLGVTTGRDGEDRIVVLSVAGGNMTVFVRLHGGGCEWTAEKTIELLSLVPWPGTYFILAPFVDLNATRRAGAALIVVMKCDQSFSVDIETNEVERARQPVKRAHPCELPWPPTLRACTQLLNI</sequence>
<comment type="caution">
    <text evidence="2">The sequence shown here is derived from an EMBL/GenBank/DDBJ whole genome shotgun (WGS) entry which is preliminary data.</text>
</comment>
<proteinExistence type="predicted"/>
<dbReference type="OrthoDB" id="659406at2759"/>
<protein>
    <recommendedName>
        <fullName evidence="1">F-box domain-containing protein</fullName>
    </recommendedName>
</protein>
<accession>A0A835FHA7</accession>
<dbReference type="Pfam" id="PF00646">
    <property type="entry name" value="F-box"/>
    <property type="match status" value="1"/>
</dbReference>
<name>A0A835FHA7_9POAL</name>
<dbReference type="PANTHER" id="PTHR33207">
    <property type="entry name" value="F-BOX DOMAIN CONTAINING PROTEIN-RELATED"/>
    <property type="match status" value="1"/>
</dbReference>
<organism evidence="2 3">
    <name type="scientific">Digitaria exilis</name>
    <dbReference type="NCBI Taxonomy" id="1010633"/>
    <lineage>
        <taxon>Eukaryota</taxon>
        <taxon>Viridiplantae</taxon>
        <taxon>Streptophyta</taxon>
        <taxon>Embryophyta</taxon>
        <taxon>Tracheophyta</taxon>
        <taxon>Spermatophyta</taxon>
        <taxon>Magnoliopsida</taxon>
        <taxon>Liliopsida</taxon>
        <taxon>Poales</taxon>
        <taxon>Poaceae</taxon>
        <taxon>PACMAD clade</taxon>
        <taxon>Panicoideae</taxon>
        <taxon>Panicodae</taxon>
        <taxon>Paniceae</taxon>
        <taxon>Anthephorinae</taxon>
        <taxon>Digitaria</taxon>
    </lineage>
</organism>
<dbReference type="SUPFAM" id="SSF81383">
    <property type="entry name" value="F-box domain"/>
    <property type="match status" value="1"/>
</dbReference>
<feature type="domain" description="F-box" evidence="1">
    <location>
        <begin position="5"/>
        <end position="40"/>
    </location>
</feature>
<gene>
    <name evidence="2" type="ORF">HU200_011488</name>
</gene>
<keyword evidence="3" id="KW-1185">Reference proteome</keyword>